<evidence type="ECO:0000313" key="1">
    <source>
        <dbReference type="EMBL" id="TYJ51503.1"/>
    </source>
</evidence>
<dbReference type="AlphaFoldDB" id="A0A5D3AN59"/>
<sequence>MNSSPQPPDSHYDTARLIALGDDVTLEELWTNTSPDIYALINVPSANPSSSLALHTAPVAQLLEQWKPTLNVDIILQIIERLVERNNNVVQTRVLLINQHMYLKYVRQFFQHLTLNRTVTKRVLKPLFPSNKALNAFLCLPYADVDTTTQSADPHKLPIYKESYFGNIEGWIGLLWSKFERLYEFTEVLTIEDAVSLKYLAAFLATALEYLLQTDSEGHKELSFKFRVLPRVNWVIYPKSFAYDRRAVTASPRQRTMPMGSLIPPIPYAPIDCALYTVSRCLFSPNRCVYIRRDHHERPQLPLPASDLNLYHPSWDRGYSPTTRHLVMHNVELDALTASIVAEHLEFFLCRMEKDGGDTEYETGDEADNGMMERSWRSDYEEEEMAWHADKITSWINGFFSDSDDLFDAL</sequence>
<organism evidence="1 2">
    <name type="scientific">Cryptococcus floricola</name>
    <dbReference type="NCBI Taxonomy" id="2591691"/>
    <lineage>
        <taxon>Eukaryota</taxon>
        <taxon>Fungi</taxon>
        <taxon>Dikarya</taxon>
        <taxon>Basidiomycota</taxon>
        <taxon>Agaricomycotina</taxon>
        <taxon>Tremellomycetes</taxon>
        <taxon>Tremellales</taxon>
        <taxon>Cryptococcaceae</taxon>
        <taxon>Cryptococcus</taxon>
    </lineage>
</organism>
<protein>
    <submittedName>
        <fullName evidence="1">Uncharacterized protein</fullName>
    </submittedName>
</protein>
<evidence type="ECO:0000313" key="2">
    <source>
        <dbReference type="Proteomes" id="UP000322245"/>
    </source>
</evidence>
<name>A0A5D3AN59_9TREE</name>
<accession>A0A5D3AN59</accession>
<dbReference type="Proteomes" id="UP000322245">
    <property type="component" value="Unassembled WGS sequence"/>
</dbReference>
<keyword evidence="2" id="KW-1185">Reference proteome</keyword>
<proteinExistence type="predicted"/>
<dbReference type="EMBL" id="NIDF01000228">
    <property type="protein sequence ID" value="TYJ51503.1"/>
    <property type="molecule type" value="Genomic_DNA"/>
</dbReference>
<reference evidence="1 2" key="1">
    <citation type="submission" date="2017-05" db="EMBL/GenBank/DDBJ databases">
        <title>The Genome Sequence of Tsuchiyaea wingfieldii DSM 27421.</title>
        <authorList>
            <person name="Cuomo C."/>
            <person name="Passer A."/>
            <person name="Billmyre B."/>
            <person name="Heitman J."/>
        </authorList>
    </citation>
    <scope>NUCLEOTIDE SEQUENCE [LARGE SCALE GENOMIC DNA]</scope>
    <source>
        <strain evidence="1 2">DSM 27421</strain>
    </source>
</reference>
<gene>
    <name evidence="1" type="ORF">B9479_007921</name>
</gene>
<comment type="caution">
    <text evidence="1">The sequence shown here is derived from an EMBL/GenBank/DDBJ whole genome shotgun (WGS) entry which is preliminary data.</text>
</comment>